<organism evidence="1 2">
    <name type="scientific">Stachybotrys chlorohalonatus (strain IBT 40285)</name>
    <dbReference type="NCBI Taxonomy" id="1283841"/>
    <lineage>
        <taxon>Eukaryota</taxon>
        <taxon>Fungi</taxon>
        <taxon>Dikarya</taxon>
        <taxon>Ascomycota</taxon>
        <taxon>Pezizomycotina</taxon>
        <taxon>Sordariomycetes</taxon>
        <taxon>Hypocreomycetidae</taxon>
        <taxon>Hypocreales</taxon>
        <taxon>Stachybotryaceae</taxon>
        <taxon>Stachybotrys</taxon>
    </lineage>
</organism>
<dbReference type="InParanoid" id="A0A084Q8Z6"/>
<dbReference type="AlphaFoldDB" id="A0A084Q8Z6"/>
<dbReference type="Proteomes" id="UP000028524">
    <property type="component" value="Unassembled WGS sequence"/>
</dbReference>
<dbReference type="HOGENOM" id="CLU_2135175_0_0_1"/>
<keyword evidence="2" id="KW-1185">Reference proteome</keyword>
<name>A0A084Q8Z6_STAC4</name>
<sequence length="113" mass="12534">MDATLNRRYQGLAWVGYMCSRDPDYKGHFILTLATLPYTDMKLTSILLLAASGIALAHQERAAALPLKDLRELKYANSVPISRIAVERRAAAAAVGTKDNRNLGNAYEEARRQ</sequence>
<accession>A0A084Q8Z6</accession>
<dbReference type="EMBL" id="KL660926">
    <property type="protein sequence ID" value="KFA60431.1"/>
    <property type="molecule type" value="Genomic_DNA"/>
</dbReference>
<evidence type="ECO:0000313" key="2">
    <source>
        <dbReference type="Proteomes" id="UP000028524"/>
    </source>
</evidence>
<protein>
    <submittedName>
        <fullName evidence="1">Uncharacterized protein</fullName>
    </submittedName>
</protein>
<gene>
    <name evidence="1" type="ORF">S40285_10548</name>
</gene>
<proteinExistence type="predicted"/>
<evidence type="ECO:0000313" key="1">
    <source>
        <dbReference type="EMBL" id="KFA60431.1"/>
    </source>
</evidence>
<reference evidence="1 2" key="1">
    <citation type="journal article" date="2014" name="BMC Genomics">
        <title>Comparative genome sequencing reveals chemotype-specific gene clusters in the toxigenic black mold Stachybotrys.</title>
        <authorList>
            <person name="Semeiks J."/>
            <person name="Borek D."/>
            <person name="Otwinowski Z."/>
            <person name="Grishin N.V."/>
        </authorList>
    </citation>
    <scope>NUCLEOTIDE SEQUENCE [LARGE SCALE GENOMIC DNA]</scope>
    <source>
        <strain evidence="1 2">IBT 40285</strain>
    </source>
</reference>